<protein>
    <recommendedName>
        <fullName evidence="3">Arc-like DNA binding domain-containing protein</fullName>
    </recommendedName>
</protein>
<evidence type="ECO:0000313" key="1">
    <source>
        <dbReference type="EMBL" id="SEG60984.1"/>
    </source>
</evidence>
<gene>
    <name evidence="1" type="ORF">SAMN04488115_107296</name>
</gene>
<organism evidence="1 2">
    <name type="scientific">Bosea lathyri</name>
    <dbReference type="NCBI Taxonomy" id="1036778"/>
    <lineage>
        <taxon>Bacteria</taxon>
        <taxon>Pseudomonadati</taxon>
        <taxon>Pseudomonadota</taxon>
        <taxon>Alphaproteobacteria</taxon>
        <taxon>Hyphomicrobiales</taxon>
        <taxon>Boseaceae</taxon>
        <taxon>Bosea</taxon>
    </lineage>
</organism>
<name>A0A1H6BJZ5_9HYPH</name>
<dbReference type="Proteomes" id="UP000236743">
    <property type="component" value="Unassembled WGS sequence"/>
</dbReference>
<evidence type="ECO:0008006" key="3">
    <source>
        <dbReference type="Google" id="ProtNLM"/>
    </source>
</evidence>
<dbReference type="InterPro" id="IPR010985">
    <property type="entry name" value="Ribbon_hlx_hlx"/>
</dbReference>
<dbReference type="EMBL" id="FNUY01000007">
    <property type="protein sequence ID" value="SEG60984.1"/>
    <property type="molecule type" value="Genomic_DNA"/>
</dbReference>
<reference evidence="1 2" key="1">
    <citation type="submission" date="2016-10" db="EMBL/GenBank/DDBJ databases">
        <authorList>
            <person name="de Groot N.N."/>
        </authorList>
    </citation>
    <scope>NUCLEOTIDE SEQUENCE [LARGE SCALE GENOMIC DNA]</scope>
    <source>
        <strain evidence="1 2">DSM 26656</strain>
    </source>
</reference>
<evidence type="ECO:0000313" key="2">
    <source>
        <dbReference type="Proteomes" id="UP000236743"/>
    </source>
</evidence>
<dbReference type="SUPFAM" id="SSF47598">
    <property type="entry name" value="Ribbon-helix-helix"/>
    <property type="match status" value="1"/>
</dbReference>
<accession>A0A1H6BJZ5</accession>
<dbReference type="Gene3D" id="1.10.1220.10">
    <property type="entry name" value="Met repressor-like"/>
    <property type="match status" value="1"/>
</dbReference>
<dbReference type="InterPro" id="IPR013321">
    <property type="entry name" value="Arc_rbn_hlx_hlx"/>
</dbReference>
<keyword evidence="2" id="KW-1185">Reference proteome</keyword>
<sequence>MSREDSHFRLRLAPDIKAWISASAARNLRSMTAEVSFALRERMAATGETLQGEAPAAALNQTALAGGSIYQRS</sequence>
<dbReference type="AlphaFoldDB" id="A0A1H6BJZ5"/>
<dbReference type="GO" id="GO:0006355">
    <property type="term" value="P:regulation of DNA-templated transcription"/>
    <property type="evidence" value="ECO:0007669"/>
    <property type="project" value="InterPro"/>
</dbReference>
<proteinExistence type="predicted"/>